<dbReference type="AlphaFoldDB" id="A0A8X6YJE5"/>
<reference evidence="2" key="1">
    <citation type="submission" date="2020-08" db="EMBL/GenBank/DDBJ databases">
        <title>Multicomponent nature underlies the extraordinary mechanical properties of spider dragline silk.</title>
        <authorList>
            <person name="Kono N."/>
            <person name="Nakamura H."/>
            <person name="Mori M."/>
            <person name="Yoshida Y."/>
            <person name="Ohtoshi R."/>
            <person name="Malay A.D."/>
            <person name="Moran D.A.P."/>
            <person name="Tomita M."/>
            <person name="Numata K."/>
            <person name="Arakawa K."/>
        </authorList>
    </citation>
    <scope>NUCLEOTIDE SEQUENCE</scope>
</reference>
<evidence type="ECO:0000313" key="2">
    <source>
        <dbReference type="EMBL" id="GFY73448.1"/>
    </source>
</evidence>
<proteinExistence type="predicted"/>
<dbReference type="PROSITE" id="PS50835">
    <property type="entry name" value="IG_LIKE"/>
    <property type="match status" value="1"/>
</dbReference>
<name>A0A8X6YJE5_9ARAC</name>
<organism evidence="2 3">
    <name type="scientific">Trichonephila inaurata madagascariensis</name>
    <dbReference type="NCBI Taxonomy" id="2747483"/>
    <lineage>
        <taxon>Eukaryota</taxon>
        <taxon>Metazoa</taxon>
        <taxon>Ecdysozoa</taxon>
        <taxon>Arthropoda</taxon>
        <taxon>Chelicerata</taxon>
        <taxon>Arachnida</taxon>
        <taxon>Araneae</taxon>
        <taxon>Araneomorphae</taxon>
        <taxon>Entelegynae</taxon>
        <taxon>Araneoidea</taxon>
        <taxon>Nephilidae</taxon>
        <taxon>Trichonephila</taxon>
        <taxon>Trichonephila inaurata</taxon>
    </lineage>
</organism>
<accession>A0A8X6YJE5</accession>
<dbReference type="PANTHER" id="PTHR23278">
    <property type="entry name" value="SIDESTEP PROTEIN"/>
    <property type="match status" value="1"/>
</dbReference>
<evidence type="ECO:0000313" key="3">
    <source>
        <dbReference type="Proteomes" id="UP000886998"/>
    </source>
</evidence>
<keyword evidence="3" id="KW-1185">Reference proteome</keyword>
<dbReference type="InterPro" id="IPR013783">
    <property type="entry name" value="Ig-like_fold"/>
</dbReference>
<dbReference type="Proteomes" id="UP000886998">
    <property type="component" value="Unassembled WGS sequence"/>
</dbReference>
<dbReference type="InterPro" id="IPR036179">
    <property type="entry name" value="Ig-like_dom_sf"/>
</dbReference>
<dbReference type="InterPro" id="IPR003599">
    <property type="entry name" value="Ig_sub"/>
</dbReference>
<gene>
    <name evidence="2" type="primary">Nphs1_8</name>
    <name evidence="2" type="ORF">TNIN_349411</name>
</gene>
<dbReference type="EMBL" id="BMAV01020073">
    <property type="protein sequence ID" value="GFY73448.1"/>
    <property type="molecule type" value="Genomic_DNA"/>
</dbReference>
<dbReference type="InterPro" id="IPR007110">
    <property type="entry name" value="Ig-like_dom"/>
</dbReference>
<dbReference type="SMART" id="SM00409">
    <property type="entry name" value="IG"/>
    <property type="match status" value="1"/>
</dbReference>
<comment type="caution">
    <text evidence="2">The sequence shown here is derived from an EMBL/GenBank/DDBJ whole genome shotgun (WGS) entry which is preliminary data.</text>
</comment>
<dbReference type="Gene3D" id="2.60.40.10">
    <property type="entry name" value="Immunoglobulins"/>
    <property type="match status" value="1"/>
</dbReference>
<dbReference type="SUPFAM" id="SSF48726">
    <property type="entry name" value="Immunoglobulin"/>
    <property type="match status" value="1"/>
</dbReference>
<evidence type="ECO:0000259" key="1">
    <source>
        <dbReference type="PROSITE" id="PS50835"/>
    </source>
</evidence>
<feature type="domain" description="Ig-like" evidence="1">
    <location>
        <begin position="2"/>
        <end position="92"/>
    </location>
</feature>
<dbReference type="PANTHER" id="PTHR23278:SF19">
    <property type="entry name" value="OBSCURIN"/>
    <property type="match status" value="1"/>
</dbReference>
<protein>
    <submittedName>
        <fullName evidence="2">Nephrin</fullName>
    </submittedName>
</protein>
<dbReference type="SMART" id="SM00408">
    <property type="entry name" value="IGc2"/>
    <property type="match status" value="1"/>
</dbReference>
<dbReference type="Pfam" id="PF13927">
    <property type="entry name" value="Ig_3"/>
    <property type="match status" value="1"/>
</dbReference>
<dbReference type="OrthoDB" id="5843397at2759"/>
<feature type="non-terminal residue" evidence="2">
    <location>
        <position position="1"/>
    </location>
</feature>
<sequence length="92" mass="10464">SPQLSLVFGASEQYEHIREGSDVYFECNIQANPPVSEVKWRFQSRNLVHDSLRGIIVRNHSLLLHNVGRRNRGTYQCLAANAEGRGRSEEVV</sequence>
<dbReference type="InterPro" id="IPR003598">
    <property type="entry name" value="Ig_sub2"/>
</dbReference>